<feature type="coiled-coil region" evidence="1">
    <location>
        <begin position="266"/>
        <end position="459"/>
    </location>
</feature>
<organism evidence="3 4">
    <name type="scientific">Plasmodiophora brassicae</name>
    <name type="common">Clubroot disease agent</name>
    <dbReference type="NCBI Taxonomy" id="37360"/>
    <lineage>
        <taxon>Eukaryota</taxon>
        <taxon>Sar</taxon>
        <taxon>Rhizaria</taxon>
        <taxon>Endomyxa</taxon>
        <taxon>Phytomyxea</taxon>
        <taxon>Plasmodiophorida</taxon>
        <taxon>Plasmodiophoridae</taxon>
        <taxon>Plasmodiophora</taxon>
    </lineage>
</organism>
<reference evidence="3 4" key="1">
    <citation type="submission" date="2018-03" db="EMBL/GenBank/DDBJ databases">
        <authorList>
            <person name="Fogelqvist J."/>
        </authorList>
    </citation>
    <scope>NUCLEOTIDE SEQUENCE [LARGE SCALE GENOMIC DNA]</scope>
</reference>
<protein>
    <submittedName>
        <fullName evidence="3">Uncharacterized protein</fullName>
    </submittedName>
</protein>
<geneLocation type="mitochondrion" evidence="3"/>
<accession>A0A3P3YJV2</accession>
<proteinExistence type="predicted"/>
<evidence type="ECO:0000313" key="3">
    <source>
        <dbReference type="EMBL" id="SPR00472.1"/>
    </source>
</evidence>
<sequence>MRPGRQRSSAATRTGCRPMSAASSTSSHVVPNWSSGASSWPPWWTSSGSSFESTWPRKTASSSASRRTRRTSRATASCTWVSWPRRPCSTTTVPSNGTWSSRRSMASSVATSAGPSLIIMHTKTQSGGRHPSASFNPIEYGHPDPTRSRGACHARPASLLNSGLGPPYVAMSGAPSINVDSPRTHEAMLRLGVLPDDIRPRTLASFAADNLLPEFQQQRKDVYDRKCQTLIGEIKAERDHVVEEERKEKMRAALKTAGVKSDSEERNRSEAIVAREQARLKKMEEAQKAEFQQFLEYEIKMQATRLANEQKMAKEHELEQQRLREKMERAREWDRQRKAKEEAKYQQELEELRRQELLAQEMFAEAQRQKEKEIAEAKRRKALAVQKEMERIQRQKEHEEELMRMQAQHEAAAREREMEIQKREDERLALLNAKREEQAAVHRAAAEALRQRVERVKEKDRERLEMKKMVFEKKTAKVNRRRARFEAKRAEEIQKDVEESQAHMKKVKDTLLANIQKYEQRKVQFEEKEQKARQRQEQIHYEREREAQRRKEMERMQREERFETIIRQQRAHEYKCKRIQEQILAENEVTKALKLKQAHLIEERRKIAYDARRQKEELAARVDRIKRAGQFNPQTLMREFNLTMPEVNTEKARPTPVPRRPKATQAKSEPEQSDDEEEEANHQRQRRAYRKKRPATSAGAVKAHPAGMSPSDAAKHLGRHASERLRKSRSTPKVGPLSRDSFKRLMECGHAYDIDMTWLPRPVKSESSRIA</sequence>
<evidence type="ECO:0000256" key="2">
    <source>
        <dbReference type="SAM" id="MobiDB-lite"/>
    </source>
</evidence>
<feature type="compositionally biased region" description="Polar residues" evidence="2">
    <location>
        <begin position="1"/>
        <end position="12"/>
    </location>
</feature>
<feature type="compositionally biased region" description="Basic residues" evidence="2">
    <location>
        <begin position="683"/>
        <end position="694"/>
    </location>
</feature>
<keyword evidence="1" id="KW-0175">Coiled coil</keyword>
<keyword evidence="3" id="KW-0496">Mitochondrion</keyword>
<feature type="region of interest" description="Disordered" evidence="2">
    <location>
        <begin position="636"/>
        <end position="739"/>
    </location>
</feature>
<evidence type="ECO:0000313" key="4">
    <source>
        <dbReference type="Proteomes" id="UP000290189"/>
    </source>
</evidence>
<name>A0A3P3YJV2_PLABS</name>
<evidence type="ECO:0000256" key="1">
    <source>
        <dbReference type="SAM" id="Coils"/>
    </source>
</evidence>
<feature type="compositionally biased region" description="Low complexity" evidence="2">
    <location>
        <begin position="33"/>
        <end position="50"/>
    </location>
</feature>
<feature type="coiled-coil region" evidence="1">
    <location>
        <begin position="490"/>
        <end position="535"/>
    </location>
</feature>
<dbReference type="PANTHER" id="PTHR38019">
    <property type="entry name" value="KDA ANTIGEN P200, PUTATIVE-RELATED"/>
    <property type="match status" value="1"/>
</dbReference>
<dbReference type="Proteomes" id="UP000290189">
    <property type="component" value="Unassembled WGS sequence"/>
</dbReference>
<dbReference type="EMBL" id="OVEO01000014">
    <property type="protein sequence ID" value="SPR00472.1"/>
    <property type="molecule type" value="Genomic_DNA"/>
</dbReference>
<dbReference type="PANTHER" id="PTHR38019:SF1">
    <property type="entry name" value="N-ACETYLTRANSFERASE DOMAIN-CONTAINING PROTEIN"/>
    <property type="match status" value="1"/>
</dbReference>
<gene>
    <name evidence="3" type="ORF">PLBR_LOCUS7687</name>
</gene>
<feature type="region of interest" description="Disordered" evidence="2">
    <location>
        <begin position="1"/>
        <end position="71"/>
    </location>
</feature>
<dbReference type="AlphaFoldDB" id="A0A3P3YJV2"/>